<geneLocation type="plasmid" evidence="2 3">
    <name>pEB170</name>
</geneLocation>
<accession>D8MJL3</accession>
<keyword evidence="2" id="KW-0614">Plasmid</keyword>
<dbReference type="AlphaFoldDB" id="D8MJL3"/>
<evidence type="ECO:0000256" key="1">
    <source>
        <dbReference type="SAM" id="MobiDB-lite"/>
    </source>
</evidence>
<dbReference type="KEGG" id="ebi:EbC_pEb17200080"/>
<evidence type="ECO:0000313" key="3">
    <source>
        <dbReference type="Proteomes" id="UP000008793"/>
    </source>
</evidence>
<sequence length="63" mass="7245">MLNILELLSDVFIWWPARDKKRIRRISGDKNGIATLEYRPVSNISGKNPVDDPHPVKKESDSQ</sequence>
<protein>
    <submittedName>
        <fullName evidence="2">Uncharacterized protein</fullName>
    </submittedName>
</protein>
<feature type="region of interest" description="Disordered" evidence="1">
    <location>
        <begin position="42"/>
        <end position="63"/>
    </location>
</feature>
<feature type="compositionally biased region" description="Basic and acidic residues" evidence="1">
    <location>
        <begin position="49"/>
        <end position="63"/>
    </location>
</feature>
<dbReference type="HOGENOM" id="CLU_2878941_0_0_6"/>
<name>D8MJL3_ERWBE</name>
<gene>
    <name evidence="2" type="ordered locus">EbC_pEb17200080</name>
</gene>
<organism evidence="3">
    <name type="scientific">Erwinia billingiae (strain Eb661)</name>
    <dbReference type="NCBI Taxonomy" id="634500"/>
    <lineage>
        <taxon>Bacteria</taxon>
        <taxon>Pseudomonadati</taxon>
        <taxon>Pseudomonadota</taxon>
        <taxon>Gammaproteobacteria</taxon>
        <taxon>Enterobacterales</taxon>
        <taxon>Erwiniaceae</taxon>
        <taxon>Erwinia</taxon>
    </lineage>
</organism>
<evidence type="ECO:0000313" key="2">
    <source>
        <dbReference type="EMBL" id="CAX53461.1"/>
    </source>
</evidence>
<dbReference type="Proteomes" id="UP000008793">
    <property type="component" value="Plasmid pEB170"/>
</dbReference>
<reference evidence="2 3" key="1">
    <citation type="journal article" date="2010" name="BMC Genomics">
        <title>Genome comparison of the epiphytic bacteria Erwinia billingiae and E. tasmaniensis with the pear pathogen E. pyrifoliae.</title>
        <authorList>
            <person name="Kube M."/>
            <person name="Migdoll A.M."/>
            <person name="Gehring I."/>
            <person name="Heitmann K."/>
            <person name="Mayer Y."/>
            <person name="Kuhl H."/>
            <person name="Knaust F."/>
            <person name="Geider K."/>
            <person name="Reinhardt R."/>
        </authorList>
    </citation>
    <scope>NUCLEOTIDE SEQUENCE [LARGE SCALE GENOMIC DNA]</scope>
    <source>
        <strain evidence="2 3">Eb661</strain>
        <plasmid evidence="2">pEB170</plasmid>
    </source>
</reference>
<keyword evidence="3" id="KW-1185">Reference proteome</keyword>
<proteinExistence type="predicted"/>
<dbReference type="EMBL" id="FP236830">
    <property type="protein sequence ID" value="CAX53461.1"/>
    <property type="molecule type" value="Genomic_DNA"/>
</dbReference>